<dbReference type="SMART" id="SM00325">
    <property type="entry name" value="RhoGEF"/>
    <property type="match status" value="1"/>
</dbReference>
<dbReference type="RefSeq" id="XP_025358244.1">
    <property type="nucleotide sequence ID" value="XM_025495727.1"/>
</dbReference>
<keyword evidence="7" id="KW-1185">Reference proteome</keyword>
<dbReference type="InterPro" id="IPR035899">
    <property type="entry name" value="DBL_dom_sf"/>
</dbReference>
<dbReference type="PANTHER" id="PTHR46572:SF1">
    <property type="entry name" value="RHO1 GUANINE NUCLEOTIDE EXCHANGE FACTOR TUS1"/>
    <property type="match status" value="1"/>
</dbReference>
<feature type="domain" description="PH" evidence="3">
    <location>
        <begin position="473"/>
        <end position="600"/>
    </location>
</feature>
<dbReference type="GO" id="GO:0035556">
    <property type="term" value="P:intracellular signal transduction"/>
    <property type="evidence" value="ECO:0007669"/>
    <property type="project" value="InterPro"/>
</dbReference>
<evidence type="ECO:0000256" key="1">
    <source>
        <dbReference type="ARBA" id="ARBA00022553"/>
    </source>
</evidence>
<dbReference type="PROSITE" id="PS50003">
    <property type="entry name" value="PH_DOMAIN"/>
    <property type="match status" value="1"/>
</dbReference>
<evidence type="ECO:0000313" key="7">
    <source>
        <dbReference type="Proteomes" id="UP000245771"/>
    </source>
</evidence>
<dbReference type="SMART" id="SM00233">
    <property type="entry name" value="PH"/>
    <property type="match status" value="1"/>
</dbReference>
<dbReference type="InterPro" id="IPR000219">
    <property type="entry name" value="DH_dom"/>
</dbReference>
<dbReference type="GeneID" id="37017508"/>
<dbReference type="EMBL" id="KZ819602">
    <property type="protein sequence ID" value="PWN37942.1"/>
    <property type="molecule type" value="Genomic_DNA"/>
</dbReference>
<dbReference type="AlphaFoldDB" id="A0A316VK23"/>
<dbReference type="OrthoDB" id="2272012at2759"/>
<reference evidence="6 7" key="1">
    <citation type="journal article" date="2018" name="Mol. Biol. Evol.">
        <title>Broad Genomic Sampling Reveals a Smut Pathogenic Ancestry of the Fungal Clade Ustilaginomycotina.</title>
        <authorList>
            <person name="Kijpornyongpan T."/>
            <person name="Mondo S.J."/>
            <person name="Barry K."/>
            <person name="Sandor L."/>
            <person name="Lee J."/>
            <person name="Lipzen A."/>
            <person name="Pangilinan J."/>
            <person name="LaButti K."/>
            <person name="Hainaut M."/>
            <person name="Henrissat B."/>
            <person name="Grigoriev I.V."/>
            <person name="Spatafora J.W."/>
            <person name="Aime M.C."/>
        </authorList>
    </citation>
    <scope>NUCLEOTIDE SEQUENCE [LARGE SCALE GENOMIC DNA]</scope>
    <source>
        <strain evidence="6 7">MCA 3882</strain>
    </source>
</reference>
<feature type="domain" description="DH" evidence="4">
    <location>
        <begin position="240"/>
        <end position="437"/>
    </location>
</feature>
<dbReference type="InParanoid" id="A0A316VK23"/>
<dbReference type="SUPFAM" id="SSF50729">
    <property type="entry name" value="PH domain-like"/>
    <property type="match status" value="1"/>
</dbReference>
<dbReference type="CDD" id="cd00821">
    <property type="entry name" value="PH"/>
    <property type="match status" value="1"/>
</dbReference>
<dbReference type="PANTHER" id="PTHR46572">
    <property type="entry name" value="RHO1 GDP-GTP EXCHANGE PROTEIN 1-RELATED"/>
    <property type="match status" value="1"/>
</dbReference>
<feature type="domain" description="CNH" evidence="5">
    <location>
        <begin position="645"/>
        <end position="960"/>
    </location>
</feature>
<dbReference type="InterPro" id="IPR001180">
    <property type="entry name" value="CNH_dom"/>
</dbReference>
<dbReference type="InterPro" id="IPR052233">
    <property type="entry name" value="Rho-type_GEFs"/>
</dbReference>
<evidence type="ECO:0000256" key="2">
    <source>
        <dbReference type="ARBA" id="ARBA00022658"/>
    </source>
</evidence>
<evidence type="ECO:0008006" key="8">
    <source>
        <dbReference type="Google" id="ProtNLM"/>
    </source>
</evidence>
<proteinExistence type="predicted"/>
<protein>
    <recommendedName>
        <fullName evidence="8">CNH-domain-containing protein</fullName>
    </recommendedName>
</protein>
<dbReference type="SMART" id="SM00036">
    <property type="entry name" value="CNH"/>
    <property type="match status" value="1"/>
</dbReference>
<dbReference type="PROSITE" id="PS50010">
    <property type="entry name" value="DH_2"/>
    <property type="match status" value="1"/>
</dbReference>
<name>A0A316VK23_9BASI</name>
<dbReference type="Gene3D" id="2.30.29.30">
    <property type="entry name" value="Pleckstrin-homology domain (PH domain)/Phosphotyrosine-binding domain (PTB)"/>
    <property type="match status" value="1"/>
</dbReference>
<dbReference type="GO" id="GO:0005085">
    <property type="term" value="F:guanyl-nucleotide exchange factor activity"/>
    <property type="evidence" value="ECO:0007669"/>
    <property type="project" value="UniProtKB-KW"/>
</dbReference>
<dbReference type="SUPFAM" id="SSF48065">
    <property type="entry name" value="DBL homology domain (DH-domain)"/>
    <property type="match status" value="1"/>
</dbReference>
<evidence type="ECO:0000259" key="3">
    <source>
        <dbReference type="PROSITE" id="PS50003"/>
    </source>
</evidence>
<evidence type="ECO:0000259" key="4">
    <source>
        <dbReference type="PROSITE" id="PS50010"/>
    </source>
</evidence>
<dbReference type="SMART" id="SM00049">
    <property type="entry name" value="DEP"/>
    <property type="match status" value="1"/>
</dbReference>
<gene>
    <name evidence="6" type="ORF">FA14DRAFT_105054</name>
</gene>
<dbReference type="InterPro" id="IPR001849">
    <property type="entry name" value="PH_domain"/>
</dbReference>
<dbReference type="Gene3D" id="1.20.900.10">
    <property type="entry name" value="Dbl homology (DH) domain"/>
    <property type="match status" value="1"/>
</dbReference>
<dbReference type="InterPro" id="IPR041675">
    <property type="entry name" value="PH_5"/>
</dbReference>
<feature type="non-terminal residue" evidence="6">
    <location>
        <position position="992"/>
    </location>
</feature>
<dbReference type="PROSITE" id="PS50219">
    <property type="entry name" value="CNH"/>
    <property type="match status" value="1"/>
</dbReference>
<keyword evidence="1" id="KW-0597">Phosphoprotein</keyword>
<sequence>EDPDLSLLSNMALLLRDAIPRGIQVKGSVSYPHSFTGKDVVSTIEAIIPKEKLDWAAQGMISATYTATDDRQIALSIAKSLKKELFFHEVDWGSSELEDGVEEVYMFLEDSMGEHVQKANDFDVELSRASFGGNQLHRGQMTRANDLVDLPTGVFTPLTSCYSALCRDPNAPPNKACYSYSCPRSQQSKQVANDVRTSIAEDPSAAKGAKSVPGASHNAIAWSDTVSADMLKTLSKGEIKRQNAILELIQKEEEFLNDLELLENLFLNRLLRSPAVTDQQSSLHDEKQRLDFVQEVFSNHIELTNVIRALVEKLHIRQREDGPVVRHIGDIYLDAALEWGTAFERNMTSFPMAKHRLQRESSRIPLLATFLEECRRDPACHKLPMDHFLQRATTRLPRYNLHFKSIVKDTDDKNADKQSLTQAVELVDEQCKSIQKGVAAAETKVKIREYAYNLSTKRMKVAIHMDLLNPERQLVHQGRVYRKPDFTDFEWQDLLAVLFDNYFVITKTKKREEGERIVSRFVLEKRPIAVEMIQIAGSAEAPVSRSLGLSNFHLRTDRENRDLFPLTITHLAGKTEPLTFYAANKAERDEWRAKIEEAIGLRLAVQEANKLFEIWPISSDLFALPPINSLDPEKPPPGVSAADFHGNVTCAVPFRTRDGRRLIAIGCADGVWIGLRNDAKSLRKVLHLKLVMQCAVLEEFGIFVVLADKVLISYSLDALVPSANSPNISRPPQKLSGNRDVMFFAVGKVKERTLLVYMKKKPNESVFRALEPVNTTGKGDHTKGGSGGGGLFGKFGKDSKSSDWFREYKTFFIPSEAYSMQFLRSKLCIVCARGFEIIDLDHLIPGTIPDFSTTRDDPRVYTLNRRIEAVKPLGMFKNREGEFILCYDGFACFVDRHGSPIKLDQIIEWEGSPHSTAFKEPFLLAFDARFIEVRDSVSGQLVQLIRTNELRNVTFSSSTVSDEEDAVILVQRIRSSQRRAYDFQQVFELIGT</sequence>
<dbReference type="InterPro" id="IPR000591">
    <property type="entry name" value="DEP_dom"/>
</dbReference>
<feature type="non-terminal residue" evidence="6">
    <location>
        <position position="1"/>
    </location>
</feature>
<keyword evidence="2" id="KW-0344">Guanine-nucleotide releasing factor</keyword>
<dbReference type="Pfam" id="PF00780">
    <property type="entry name" value="CNH"/>
    <property type="match status" value="1"/>
</dbReference>
<accession>A0A316VK23</accession>
<dbReference type="Proteomes" id="UP000245771">
    <property type="component" value="Unassembled WGS sequence"/>
</dbReference>
<evidence type="ECO:0000259" key="5">
    <source>
        <dbReference type="PROSITE" id="PS50219"/>
    </source>
</evidence>
<dbReference type="Pfam" id="PF15405">
    <property type="entry name" value="PH_5"/>
    <property type="match status" value="1"/>
</dbReference>
<dbReference type="InterPro" id="IPR011993">
    <property type="entry name" value="PH-like_dom_sf"/>
</dbReference>
<organism evidence="6 7">
    <name type="scientific">Meira miltonrushii</name>
    <dbReference type="NCBI Taxonomy" id="1280837"/>
    <lineage>
        <taxon>Eukaryota</taxon>
        <taxon>Fungi</taxon>
        <taxon>Dikarya</taxon>
        <taxon>Basidiomycota</taxon>
        <taxon>Ustilaginomycotina</taxon>
        <taxon>Exobasidiomycetes</taxon>
        <taxon>Exobasidiales</taxon>
        <taxon>Brachybasidiaceae</taxon>
        <taxon>Meira</taxon>
    </lineage>
</organism>
<dbReference type="Pfam" id="PF00621">
    <property type="entry name" value="RhoGEF"/>
    <property type="match status" value="1"/>
</dbReference>
<evidence type="ECO:0000313" key="6">
    <source>
        <dbReference type="EMBL" id="PWN37942.1"/>
    </source>
</evidence>
<dbReference type="STRING" id="1280837.A0A316VK23"/>